<dbReference type="Proteomes" id="UP000294604">
    <property type="component" value="Unassembled WGS sequence"/>
</dbReference>
<proteinExistence type="predicted"/>
<dbReference type="RefSeq" id="WP_134081025.1">
    <property type="nucleotide sequence ID" value="NZ_PECL01000003.1"/>
</dbReference>
<dbReference type="Pfam" id="PF10824">
    <property type="entry name" value="T7SS_ESX_EspC"/>
    <property type="match status" value="1"/>
</dbReference>
<sequence length="311" mass="31844">MAKPLRVNPADLELSAGDHDHRAQGWRQVGANPPNDPEVLEPALGFIGYGFSQGLRAHNGQRTQDAHSVASEYAKHAEDLRASAADYRNADDEGAQGVKNRIGSEDDGSGVGPNGVGHISDFQSGGMSGPYDTTLPPSDGQVRAQMPADVPPDAPIAHTPPPVVAQMPPGVGADAPMIPPGTQNSASAAGGVSGPFDVQGSGPAQVRPAGHTTPIDPSPGDYDRLYPKLYPQPLPGQPGGGTWTDVAPSLGDANHPPHGGLIPNFVLPGEYSPSAAGPPGYTQVVPNGQGGYDIVAPGTDPTDSARTDGRR</sequence>
<evidence type="ECO:0000313" key="3">
    <source>
        <dbReference type="Proteomes" id="UP000294604"/>
    </source>
</evidence>
<protein>
    <submittedName>
        <fullName evidence="2">Uncharacterized protein</fullName>
    </submittedName>
</protein>
<evidence type="ECO:0000256" key="1">
    <source>
        <dbReference type="SAM" id="MobiDB-lite"/>
    </source>
</evidence>
<feature type="region of interest" description="Disordered" evidence="1">
    <location>
        <begin position="180"/>
        <end position="220"/>
    </location>
</feature>
<dbReference type="GO" id="GO:0009306">
    <property type="term" value="P:protein secretion"/>
    <property type="evidence" value="ECO:0007669"/>
    <property type="project" value="InterPro"/>
</dbReference>
<feature type="region of interest" description="Disordered" evidence="1">
    <location>
        <begin position="1"/>
        <end position="37"/>
    </location>
</feature>
<comment type="caution">
    <text evidence="2">The sequence shown here is derived from an EMBL/GenBank/DDBJ whole genome shotgun (WGS) entry which is preliminary data.</text>
</comment>
<gene>
    <name evidence="2" type="ORF">CCUG60884_00290</name>
</gene>
<accession>A0A4R8SZY5</accession>
<reference evidence="2 3" key="1">
    <citation type="journal article" date="2019" name="Sci. Rep.">
        <title>Extended insight into the Mycobacterium chelonae-abscessus complex through whole genome sequencing of Mycobacterium salmoniphilum outbreak and Mycobacterium salmoniphilum-like strains.</title>
        <authorList>
            <person name="Behra P.R.K."/>
            <person name="Das S."/>
            <person name="Pettersson B.M.F."/>
            <person name="Shirreff L."/>
            <person name="DuCote T."/>
            <person name="Jacobsson K.G."/>
            <person name="Ennis D.G."/>
            <person name="Kirsebom L.A."/>
        </authorList>
    </citation>
    <scope>NUCLEOTIDE SEQUENCE [LARGE SCALE GENOMIC DNA]</scope>
    <source>
        <strain evidence="2 3">CCUG 60884</strain>
    </source>
</reference>
<feature type="region of interest" description="Disordered" evidence="1">
    <location>
        <begin position="88"/>
        <end position="112"/>
    </location>
</feature>
<dbReference type="AlphaFoldDB" id="A0A4R8SZY5"/>
<organism evidence="2 3">
    <name type="scientific">Mycobacteroides salmoniphilum</name>
    <dbReference type="NCBI Taxonomy" id="404941"/>
    <lineage>
        <taxon>Bacteria</taxon>
        <taxon>Bacillati</taxon>
        <taxon>Actinomycetota</taxon>
        <taxon>Actinomycetes</taxon>
        <taxon>Mycobacteriales</taxon>
        <taxon>Mycobacteriaceae</taxon>
        <taxon>Mycobacteroides</taxon>
    </lineage>
</organism>
<dbReference type="EMBL" id="PECL01000003">
    <property type="protein sequence ID" value="TEA09121.1"/>
    <property type="molecule type" value="Genomic_DNA"/>
</dbReference>
<evidence type="ECO:0000313" key="2">
    <source>
        <dbReference type="EMBL" id="TEA09121.1"/>
    </source>
</evidence>
<feature type="region of interest" description="Disordered" evidence="1">
    <location>
        <begin position="273"/>
        <end position="311"/>
    </location>
</feature>
<dbReference type="InterPro" id="IPR022536">
    <property type="entry name" value="EspC"/>
</dbReference>
<name>A0A4R8SZY5_9MYCO</name>